<dbReference type="Gene3D" id="3.40.600.40">
    <property type="match status" value="1"/>
</dbReference>
<sequence length="135" mass="15448">VSQAIFDYRQQAKFIFENETDKVADIAEDITREALDRMGVSKIDQRLFGKVDYKRAKYLFLPDFAVRQALFVDSKAEETSGQGTATLQITQLSMRVRQTRAGIVYDEQGRLPTIIDIGSNSFLTTTNFVKYNYTE</sequence>
<protein>
    <submittedName>
        <fullName evidence="1">Type II restriction endonuclease</fullName>
    </submittedName>
</protein>
<gene>
    <name evidence="1" type="ORF">D7Y13_44070</name>
</gene>
<reference evidence="1 2" key="1">
    <citation type="submission" date="2018-09" db="EMBL/GenBank/DDBJ databases">
        <authorList>
            <person name="Livingstone P.G."/>
            <person name="Whitworth D.E."/>
        </authorList>
    </citation>
    <scope>NUCLEOTIDE SEQUENCE [LARGE SCALE GENOMIC DNA]</scope>
    <source>
        <strain evidence="1 2">CA031B</strain>
    </source>
</reference>
<feature type="non-terminal residue" evidence="1">
    <location>
        <position position="1"/>
    </location>
</feature>
<dbReference type="InterPro" id="IPR021580">
    <property type="entry name" value="Restrct_endonuc_II_SfiI"/>
</dbReference>
<comment type="caution">
    <text evidence="1">The sequence shown here is derived from an EMBL/GenBank/DDBJ whole genome shotgun (WGS) entry which is preliminary data.</text>
</comment>
<evidence type="ECO:0000313" key="2">
    <source>
        <dbReference type="Proteomes" id="UP000278907"/>
    </source>
</evidence>
<dbReference type="Proteomes" id="UP000278907">
    <property type="component" value="Unassembled WGS sequence"/>
</dbReference>
<organism evidence="1 2">
    <name type="scientific">Corallococcus praedator</name>
    <dbReference type="NCBI Taxonomy" id="2316724"/>
    <lineage>
        <taxon>Bacteria</taxon>
        <taxon>Pseudomonadati</taxon>
        <taxon>Myxococcota</taxon>
        <taxon>Myxococcia</taxon>
        <taxon>Myxococcales</taxon>
        <taxon>Cystobacterineae</taxon>
        <taxon>Myxococcaceae</taxon>
        <taxon>Corallococcus</taxon>
    </lineage>
</organism>
<keyword evidence="1" id="KW-0540">Nuclease</keyword>
<evidence type="ECO:0000313" key="1">
    <source>
        <dbReference type="EMBL" id="RKH77440.1"/>
    </source>
</evidence>
<dbReference type="RefSeq" id="WP_167508833.1">
    <property type="nucleotide sequence ID" value="NZ_RAWI01001272.1"/>
</dbReference>
<keyword evidence="2" id="KW-1185">Reference proteome</keyword>
<accession>A0ABX9Q293</accession>
<dbReference type="InterPro" id="IPR043118">
    <property type="entry name" value="Restrct_endonuc_II_SfiI_dom1"/>
</dbReference>
<keyword evidence="1" id="KW-0255">Endonuclease</keyword>
<name>A0ABX9Q293_9BACT</name>
<proteinExistence type="predicted"/>
<dbReference type="EMBL" id="RAWI01001272">
    <property type="protein sequence ID" value="RKH77440.1"/>
    <property type="molecule type" value="Genomic_DNA"/>
</dbReference>
<dbReference type="Pfam" id="PF11487">
    <property type="entry name" value="RestrictionSfiI"/>
    <property type="match status" value="1"/>
</dbReference>
<dbReference type="GO" id="GO:0004519">
    <property type="term" value="F:endonuclease activity"/>
    <property type="evidence" value="ECO:0007669"/>
    <property type="project" value="UniProtKB-KW"/>
</dbReference>
<feature type="non-terminal residue" evidence="1">
    <location>
        <position position="135"/>
    </location>
</feature>
<keyword evidence="1" id="KW-0378">Hydrolase</keyword>